<keyword evidence="2" id="KW-1185">Reference proteome</keyword>
<evidence type="ECO:0000313" key="2">
    <source>
        <dbReference type="Proteomes" id="UP000824120"/>
    </source>
</evidence>
<name>A0A9J5ZCN2_SOLCO</name>
<proteinExistence type="predicted"/>
<accession>A0A9J5ZCN2</accession>
<evidence type="ECO:0000313" key="1">
    <source>
        <dbReference type="EMBL" id="KAG5610617.1"/>
    </source>
</evidence>
<dbReference type="EMBL" id="JACXVP010000004">
    <property type="protein sequence ID" value="KAG5610617.1"/>
    <property type="molecule type" value="Genomic_DNA"/>
</dbReference>
<organism evidence="1 2">
    <name type="scientific">Solanum commersonii</name>
    <name type="common">Commerson's wild potato</name>
    <name type="synonym">Commerson's nightshade</name>
    <dbReference type="NCBI Taxonomy" id="4109"/>
    <lineage>
        <taxon>Eukaryota</taxon>
        <taxon>Viridiplantae</taxon>
        <taxon>Streptophyta</taxon>
        <taxon>Embryophyta</taxon>
        <taxon>Tracheophyta</taxon>
        <taxon>Spermatophyta</taxon>
        <taxon>Magnoliopsida</taxon>
        <taxon>eudicotyledons</taxon>
        <taxon>Gunneridae</taxon>
        <taxon>Pentapetalae</taxon>
        <taxon>asterids</taxon>
        <taxon>lamiids</taxon>
        <taxon>Solanales</taxon>
        <taxon>Solanaceae</taxon>
        <taxon>Solanoideae</taxon>
        <taxon>Solaneae</taxon>
        <taxon>Solanum</taxon>
    </lineage>
</organism>
<comment type="caution">
    <text evidence="1">The sequence shown here is derived from an EMBL/GenBank/DDBJ whole genome shotgun (WGS) entry which is preliminary data.</text>
</comment>
<dbReference type="OrthoDB" id="10383305at2759"/>
<reference evidence="1 2" key="1">
    <citation type="submission" date="2020-09" db="EMBL/GenBank/DDBJ databases">
        <title>De no assembly of potato wild relative species, Solanum commersonii.</title>
        <authorList>
            <person name="Cho K."/>
        </authorList>
    </citation>
    <scope>NUCLEOTIDE SEQUENCE [LARGE SCALE GENOMIC DNA]</scope>
    <source>
        <strain evidence="1">LZ3.2</strain>
        <tissue evidence="1">Leaf</tissue>
    </source>
</reference>
<dbReference type="Proteomes" id="UP000824120">
    <property type="component" value="Chromosome 4"/>
</dbReference>
<protein>
    <submittedName>
        <fullName evidence="1">Uncharacterized protein</fullName>
    </submittedName>
</protein>
<gene>
    <name evidence="1" type="ORF">H5410_021898</name>
</gene>
<sequence>MKKSFRKSCVMKLYGTNYWFPAKDVIWMSTGILSFVLIGLRDVQPYAPLRVIRELDKVQEVPPNDDMSRFIIDTPSDFDFDSKDILNIWFGNIISEQRKMV</sequence>
<dbReference type="AlphaFoldDB" id="A0A9J5ZCN2"/>